<accession>A0A0F3RD68</accession>
<comment type="caution">
    <text evidence="2">The sequence shown here is derived from an EMBL/GenBank/DDBJ whole genome shotgun (WGS) entry which is preliminary data.</text>
</comment>
<name>A0A0F3RD68_9RICK</name>
<dbReference type="Proteomes" id="UP000033736">
    <property type="component" value="Unassembled WGS sequence"/>
</dbReference>
<organism evidence="2 3">
    <name type="scientific">Rickettsia argasii T170-B</name>
    <dbReference type="NCBI Taxonomy" id="1268837"/>
    <lineage>
        <taxon>Bacteria</taxon>
        <taxon>Pseudomonadati</taxon>
        <taxon>Pseudomonadota</taxon>
        <taxon>Alphaproteobacteria</taxon>
        <taxon>Rickettsiales</taxon>
        <taxon>Rickettsiaceae</taxon>
        <taxon>Rickettsieae</taxon>
        <taxon>Rickettsia</taxon>
        <taxon>spotted fever group</taxon>
    </lineage>
</organism>
<evidence type="ECO:0000256" key="1">
    <source>
        <dbReference type="SAM" id="SignalP"/>
    </source>
</evidence>
<dbReference type="AlphaFoldDB" id="A0A0F3RD68"/>
<feature type="signal peptide" evidence="1">
    <location>
        <begin position="1"/>
        <end position="29"/>
    </location>
</feature>
<sequence length="75" mass="7905">MKESQILRKFLATASLCRTLFTSSNTAGATIPNLGSVSLSTGAGLVGGLFNNGNIYSKGLELKYRQIKPMLLLAG</sequence>
<keyword evidence="2" id="KW-0808">Transferase</keyword>
<gene>
    <name evidence="2" type="ORF">RAT170B_1204</name>
</gene>
<evidence type="ECO:0000313" key="2">
    <source>
        <dbReference type="EMBL" id="KJW04395.1"/>
    </source>
</evidence>
<keyword evidence="3" id="KW-1185">Reference proteome</keyword>
<dbReference type="GO" id="GO:0008780">
    <property type="term" value="F:acyl-[acyl-carrier-protein]-UDP-N-acetylglucosamine O-acyltransferase activity"/>
    <property type="evidence" value="ECO:0007669"/>
    <property type="project" value="UniProtKB-EC"/>
</dbReference>
<reference evidence="2 3" key="1">
    <citation type="submission" date="2015-01" db="EMBL/GenBank/DDBJ databases">
        <title>Genome Sequencing of Rickettsiales /home/snadendla/prok_pipe/test/illegal_ec_num.txt.</title>
        <authorList>
            <person name="Daugherty S.C."/>
            <person name="Su Q."/>
            <person name="Abolude K."/>
            <person name="Beier-Sexton M."/>
            <person name="Carlyon J.A."/>
            <person name="Carter R."/>
            <person name="Day N.P."/>
            <person name="Dumler S.J."/>
            <person name="Dyachenko V."/>
            <person name="Godinez A."/>
            <person name="Kurtti T.J."/>
            <person name="Lichay M."/>
            <person name="Mullins K.E."/>
            <person name="Ott S."/>
            <person name="Pappas-Brown V."/>
            <person name="Paris D.H."/>
            <person name="Patel P."/>
            <person name="Richards A.L."/>
            <person name="Sadzewicz L."/>
            <person name="Sears K."/>
            <person name="Seidman D."/>
            <person name="Sengamalay N."/>
            <person name="Stenos J."/>
            <person name="Tallon L.J."/>
            <person name="Vincent G."/>
            <person name="Fraser C.M."/>
            <person name="Munderloh U."/>
            <person name="Dunning-Hotopp J.C."/>
        </authorList>
    </citation>
    <scope>NUCLEOTIDE SEQUENCE [LARGE SCALE GENOMIC DNA]</scope>
    <source>
        <strain evidence="2 3">T170-B</strain>
    </source>
</reference>
<feature type="chain" id="PRO_5002465855" evidence="1">
    <location>
        <begin position="30"/>
        <end position="75"/>
    </location>
</feature>
<dbReference type="EC" id="2.3.1.129" evidence="2"/>
<dbReference type="EMBL" id="LAOQ01000004">
    <property type="protein sequence ID" value="KJW04395.1"/>
    <property type="molecule type" value="Genomic_DNA"/>
</dbReference>
<keyword evidence="2" id="KW-0012">Acyltransferase</keyword>
<proteinExistence type="predicted"/>
<dbReference type="RefSeq" id="WP_045805806.1">
    <property type="nucleotide sequence ID" value="NZ_LAOQ01000004.1"/>
</dbReference>
<evidence type="ECO:0000313" key="3">
    <source>
        <dbReference type="Proteomes" id="UP000033736"/>
    </source>
</evidence>
<protein>
    <submittedName>
        <fullName evidence="2">Cell surface antigen-like domain protein</fullName>
        <ecNumber evidence="2">2.3.1.129</ecNumber>
    </submittedName>
</protein>
<dbReference type="PATRIC" id="fig|1268837.3.peg.1415"/>
<keyword evidence="1" id="KW-0732">Signal</keyword>